<sequence length="242" mass="27399">MVFRFTPSQDLEMMRKLIRQKPFAAKRGATLEVWDNVAAALSTALQQKMKVKQIRDRLNLLKARLKANEQASFLASDVEESLDAVNIQSHYSDVDGKVREKKKEGDLAKCAADIVAESCRRRIERDGGASDNDLSNSSDAESTVSATKSAASVGSAKSTTQRTPKRSNAFLTEVKRQEKRYKEQMELKVRELEQNQKQFEERLSFEKKLAQDRLNFEDRVQASNREMILECATIFGCALSKK</sequence>
<evidence type="ECO:0000256" key="2">
    <source>
        <dbReference type="SAM" id="MobiDB-lite"/>
    </source>
</evidence>
<evidence type="ECO:0000313" key="3">
    <source>
        <dbReference type="EMBL" id="KAG3220471.1"/>
    </source>
</evidence>
<dbReference type="EMBL" id="RCMV01000262">
    <property type="protein sequence ID" value="KAG3220471.1"/>
    <property type="molecule type" value="Genomic_DNA"/>
</dbReference>
<protein>
    <submittedName>
        <fullName evidence="3">Uncharacterized protein</fullName>
    </submittedName>
</protein>
<dbReference type="VEuPathDB" id="FungiDB:PC110_g4348"/>
<keyword evidence="1" id="KW-0175">Coiled coil</keyword>
<name>A0A8T1I7W7_9STRA</name>
<dbReference type="AlphaFoldDB" id="A0A8T1I7W7"/>
<dbReference type="Proteomes" id="UP000760860">
    <property type="component" value="Unassembled WGS sequence"/>
</dbReference>
<evidence type="ECO:0000313" key="4">
    <source>
        <dbReference type="Proteomes" id="UP000760860"/>
    </source>
</evidence>
<comment type="caution">
    <text evidence="3">The sequence shown here is derived from an EMBL/GenBank/DDBJ whole genome shotgun (WGS) entry which is preliminary data.</text>
</comment>
<gene>
    <name evidence="3" type="ORF">PC129_g8767</name>
</gene>
<feature type="coiled-coil region" evidence="1">
    <location>
        <begin position="171"/>
        <end position="209"/>
    </location>
</feature>
<accession>A0A8T1I7W7</accession>
<feature type="region of interest" description="Disordered" evidence="2">
    <location>
        <begin position="125"/>
        <end position="170"/>
    </location>
</feature>
<proteinExistence type="predicted"/>
<reference evidence="3" key="1">
    <citation type="submission" date="2018-05" db="EMBL/GenBank/DDBJ databases">
        <title>Effector identification in a new, highly contiguous assembly of the strawberry crown rot pathogen Phytophthora cactorum.</title>
        <authorList>
            <person name="Armitage A.D."/>
            <person name="Nellist C.F."/>
            <person name="Bates H."/>
            <person name="Vickerstaff R.J."/>
            <person name="Harrison R.J."/>
        </authorList>
    </citation>
    <scope>NUCLEOTIDE SEQUENCE</scope>
    <source>
        <strain evidence="3">P421</strain>
    </source>
</reference>
<organism evidence="3 4">
    <name type="scientific">Phytophthora cactorum</name>
    <dbReference type="NCBI Taxonomy" id="29920"/>
    <lineage>
        <taxon>Eukaryota</taxon>
        <taxon>Sar</taxon>
        <taxon>Stramenopiles</taxon>
        <taxon>Oomycota</taxon>
        <taxon>Peronosporomycetes</taxon>
        <taxon>Peronosporales</taxon>
        <taxon>Peronosporaceae</taxon>
        <taxon>Phytophthora</taxon>
    </lineage>
</organism>
<feature type="compositionally biased region" description="Low complexity" evidence="2">
    <location>
        <begin position="129"/>
        <end position="160"/>
    </location>
</feature>
<evidence type="ECO:0000256" key="1">
    <source>
        <dbReference type="SAM" id="Coils"/>
    </source>
</evidence>